<accession>A0A6A6I967</accession>
<evidence type="ECO:0000256" key="2">
    <source>
        <dbReference type="SAM" id="Phobius"/>
    </source>
</evidence>
<feature type="compositionally biased region" description="Pro residues" evidence="1">
    <location>
        <begin position="343"/>
        <end position="365"/>
    </location>
</feature>
<protein>
    <submittedName>
        <fullName evidence="3">Uncharacterized protein</fullName>
    </submittedName>
</protein>
<keyword evidence="2" id="KW-0472">Membrane</keyword>
<sequence>TSRSASPSDVKILIILGPLPQLLQFTSNIEILEKNGSTGGVSLSLPLQHFSLRSPRKFSSLLLHISSPLSLSHCTPISSQILFNMVSLPFGAAVGKPSPDTLPTHRGRRRSDASFWRVAALRTWLICSLIVLALVVTTGMMWALTGSWGLEGPQPRVSSAGFALASTAPPASAAASGPIPSFERRDHWERKHPKPHNADSPYLGSMVRDSIDSIAMQASAPTQTSLETVRVSNAQPTTTSPSTPEPEVPDAPTVNHPAITAPRPPPAPPVPTVPILKVLGPPSSNPLLSPDDKAIIADVKEAAEQAISEAQDDSNGFNLTQTYSEEWDTHSREWTHLTSPQSGPHPRPASPASSPPSLPARSALPPPYKPAHPIIQYMLPCPTSPYANYTPSTPLHPYLPTCAWFAARCPPGKPFTVFPSGPSYLWDYNCFTQTFEQATRTGGMSLFGETSFEKFLVRHTLKDEMSMRMLGPVEVGDWMGWEYDEGGYLEGYRWLKGVAIGYPHPWGMVGKSPGVGGWEIEGKGED</sequence>
<reference evidence="3" key="1">
    <citation type="journal article" date="2020" name="Stud. Mycol.">
        <title>101 Dothideomycetes genomes: a test case for predicting lifestyles and emergence of pathogens.</title>
        <authorList>
            <person name="Haridas S."/>
            <person name="Albert R."/>
            <person name="Binder M."/>
            <person name="Bloem J."/>
            <person name="Labutti K."/>
            <person name="Salamov A."/>
            <person name="Andreopoulos B."/>
            <person name="Baker S."/>
            <person name="Barry K."/>
            <person name="Bills G."/>
            <person name="Bluhm B."/>
            <person name="Cannon C."/>
            <person name="Castanera R."/>
            <person name="Culley D."/>
            <person name="Daum C."/>
            <person name="Ezra D."/>
            <person name="Gonzalez J."/>
            <person name="Henrissat B."/>
            <person name="Kuo A."/>
            <person name="Liang C."/>
            <person name="Lipzen A."/>
            <person name="Lutzoni F."/>
            <person name="Magnuson J."/>
            <person name="Mondo S."/>
            <person name="Nolan M."/>
            <person name="Ohm R."/>
            <person name="Pangilinan J."/>
            <person name="Park H.-J."/>
            <person name="Ramirez L."/>
            <person name="Alfaro M."/>
            <person name="Sun H."/>
            <person name="Tritt A."/>
            <person name="Yoshinaga Y."/>
            <person name="Zwiers L.-H."/>
            <person name="Turgeon B."/>
            <person name="Goodwin S."/>
            <person name="Spatafora J."/>
            <person name="Crous P."/>
            <person name="Grigoriev I."/>
        </authorList>
    </citation>
    <scope>NUCLEOTIDE SEQUENCE</scope>
    <source>
        <strain evidence="3">CBS 122368</strain>
    </source>
</reference>
<evidence type="ECO:0000256" key="1">
    <source>
        <dbReference type="SAM" id="MobiDB-lite"/>
    </source>
</evidence>
<feature type="compositionally biased region" description="Polar residues" evidence="1">
    <location>
        <begin position="220"/>
        <end position="235"/>
    </location>
</feature>
<gene>
    <name evidence="3" type="ORF">BU26DRAFT_577583</name>
</gene>
<feature type="region of interest" description="Disordered" evidence="1">
    <location>
        <begin position="329"/>
        <end position="365"/>
    </location>
</feature>
<dbReference type="Proteomes" id="UP000800094">
    <property type="component" value="Unassembled WGS sequence"/>
</dbReference>
<dbReference type="AlphaFoldDB" id="A0A6A6I967"/>
<name>A0A6A6I967_9PLEO</name>
<keyword evidence="4" id="KW-1185">Reference proteome</keyword>
<organism evidence="3 4">
    <name type="scientific">Trematosphaeria pertusa</name>
    <dbReference type="NCBI Taxonomy" id="390896"/>
    <lineage>
        <taxon>Eukaryota</taxon>
        <taxon>Fungi</taxon>
        <taxon>Dikarya</taxon>
        <taxon>Ascomycota</taxon>
        <taxon>Pezizomycotina</taxon>
        <taxon>Dothideomycetes</taxon>
        <taxon>Pleosporomycetidae</taxon>
        <taxon>Pleosporales</taxon>
        <taxon>Massarineae</taxon>
        <taxon>Trematosphaeriaceae</taxon>
        <taxon>Trematosphaeria</taxon>
    </lineage>
</organism>
<keyword evidence="2" id="KW-0812">Transmembrane</keyword>
<feature type="non-terminal residue" evidence="3">
    <location>
        <position position="1"/>
    </location>
</feature>
<proteinExistence type="predicted"/>
<feature type="region of interest" description="Disordered" evidence="1">
    <location>
        <begin position="220"/>
        <end position="268"/>
    </location>
</feature>
<feature type="transmembrane region" description="Helical" evidence="2">
    <location>
        <begin position="119"/>
        <end position="144"/>
    </location>
</feature>
<evidence type="ECO:0000313" key="4">
    <source>
        <dbReference type="Proteomes" id="UP000800094"/>
    </source>
</evidence>
<keyword evidence="2" id="KW-1133">Transmembrane helix</keyword>
<dbReference type="RefSeq" id="XP_033681064.1">
    <property type="nucleotide sequence ID" value="XM_033834404.1"/>
</dbReference>
<evidence type="ECO:0000313" key="3">
    <source>
        <dbReference type="EMBL" id="KAF2246060.1"/>
    </source>
</evidence>
<dbReference type="EMBL" id="ML987199">
    <property type="protein sequence ID" value="KAF2246060.1"/>
    <property type="molecule type" value="Genomic_DNA"/>
</dbReference>
<dbReference type="GeneID" id="54587734"/>